<feature type="chain" id="PRO_5040124413" evidence="8">
    <location>
        <begin position="19"/>
        <end position="287"/>
    </location>
</feature>
<dbReference type="SUPFAM" id="SSF52058">
    <property type="entry name" value="L domain-like"/>
    <property type="match status" value="1"/>
</dbReference>
<evidence type="ECO:0000313" key="10">
    <source>
        <dbReference type="Proteomes" id="UP001153636"/>
    </source>
</evidence>
<keyword evidence="4 8" id="KW-0732">Signal</keyword>
<dbReference type="PROSITE" id="PS51450">
    <property type="entry name" value="LRR"/>
    <property type="match status" value="3"/>
</dbReference>
<feature type="signal peptide" evidence="8">
    <location>
        <begin position="1"/>
        <end position="18"/>
    </location>
</feature>
<organism evidence="9 10">
    <name type="scientific">Psylliodes chrysocephalus</name>
    <dbReference type="NCBI Taxonomy" id="3402493"/>
    <lineage>
        <taxon>Eukaryota</taxon>
        <taxon>Metazoa</taxon>
        <taxon>Ecdysozoa</taxon>
        <taxon>Arthropoda</taxon>
        <taxon>Hexapoda</taxon>
        <taxon>Insecta</taxon>
        <taxon>Pterygota</taxon>
        <taxon>Neoptera</taxon>
        <taxon>Endopterygota</taxon>
        <taxon>Coleoptera</taxon>
        <taxon>Polyphaga</taxon>
        <taxon>Cucujiformia</taxon>
        <taxon>Chrysomeloidea</taxon>
        <taxon>Chrysomelidae</taxon>
        <taxon>Galerucinae</taxon>
        <taxon>Alticini</taxon>
        <taxon>Psylliodes</taxon>
    </lineage>
</organism>
<dbReference type="FunFam" id="3.80.10.10:FF:001164">
    <property type="entry name" value="GH01279p"/>
    <property type="match status" value="1"/>
</dbReference>
<sequence>MKILPTILLLFLIDLTYQSCISHPGVTTCMEQPLNKNTPLRIENYQNLLEFGQGELQTIPAGSFKLLTELKILFIKNNKVRSIEIGSFDGLYNLEKLSLYNNMLREIPGGVFRDLRNLKQLNLGMNQISTLSDDSFVGLFNLEIINLGFNSLSSIPEALNTIKTLKILTINNNQIKKIPAYSFHNLNKLEILNVADNAITDIQNRAFKGLNAVKDLNLKANYLSTLNTQDILEDMKGLMTVSLAVNSFKCSSLKDIDENLRRRGVVLERGYYNKPGKTTYNGMVCTL</sequence>
<protein>
    <submittedName>
        <fullName evidence="9">Uncharacterized protein</fullName>
    </submittedName>
</protein>
<evidence type="ECO:0000313" key="9">
    <source>
        <dbReference type="EMBL" id="CAH1105057.1"/>
    </source>
</evidence>
<name>A0A9P0CKI1_9CUCU</name>
<comment type="subcellular location">
    <subcellularLocation>
        <location evidence="1">Membrane</location>
        <topology evidence="1">Single-pass type I membrane protein</topology>
    </subcellularLocation>
</comment>
<keyword evidence="5" id="KW-0677">Repeat</keyword>
<keyword evidence="7" id="KW-0472">Membrane</keyword>
<evidence type="ECO:0000256" key="1">
    <source>
        <dbReference type="ARBA" id="ARBA00004479"/>
    </source>
</evidence>
<evidence type="ECO:0000256" key="4">
    <source>
        <dbReference type="ARBA" id="ARBA00022729"/>
    </source>
</evidence>
<proteinExistence type="predicted"/>
<keyword evidence="10" id="KW-1185">Reference proteome</keyword>
<evidence type="ECO:0000256" key="5">
    <source>
        <dbReference type="ARBA" id="ARBA00022737"/>
    </source>
</evidence>
<dbReference type="OrthoDB" id="8023798at2759"/>
<dbReference type="SMART" id="SM00369">
    <property type="entry name" value="LRR_TYP"/>
    <property type="match status" value="6"/>
</dbReference>
<dbReference type="GO" id="GO:0051965">
    <property type="term" value="P:positive regulation of synapse assembly"/>
    <property type="evidence" value="ECO:0007669"/>
    <property type="project" value="TreeGrafter"/>
</dbReference>
<dbReference type="EMBL" id="OV651830">
    <property type="protein sequence ID" value="CAH1105057.1"/>
    <property type="molecule type" value="Genomic_DNA"/>
</dbReference>
<gene>
    <name evidence="9" type="ORF">PSYICH_LOCUS6132</name>
</gene>
<dbReference type="InterPro" id="IPR003591">
    <property type="entry name" value="Leu-rich_rpt_typical-subtyp"/>
</dbReference>
<evidence type="ECO:0000256" key="6">
    <source>
        <dbReference type="ARBA" id="ARBA00022989"/>
    </source>
</evidence>
<dbReference type="Gene3D" id="3.80.10.10">
    <property type="entry name" value="Ribonuclease Inhibitor"/>
    <property type="match status" value="2"/>
</dbReference>
<dbReference type="Pfam" id="PF13855">
    <property type="entry name" value="LRR_8"/>
    <property type="match status" value="2"/>
</dbReference>
<dbReference type="PANTHER" id="PTHR45773">
    <property type="entry name" value="SLIT AND NTRK-LIKE PROTEIN 4-RELATED"/>
    <property type="match status" value="1"/>
</dbReference>
<reference evidence="9" key="1">
    <citation type="submission" date="2022-01" db="EMBL/GenBank/DDBJ databases">
        <authorList>
            <person name="King R."/>
        </authorList>
    </citation>
    <scope>NUCLEOTIDE SEQUENCE</scope>
</reference>
<dbReference type="AlphaFoldDB" id="A0A9P0CKI1"/>
<keyword evidence="6" id="KW-1133">Transmembrane helix</keyword>
<keyword evidence="3" id="KW-0812">Transmembrane</keyword>
<evidence type="ECO:0000256" key="2">
    <source>
        <dbReference type="ARBA" id="ARBA00022614"/>
    </source>
</evidence>
<dbReference type="InterPro" id="IPR001611">
    <property type="entry name" value="Leu-rich_rpt"/>
</dbReference>
<evidence type="ECO:0000256" key="7">
    <source>
        <dbReference type="ARBA" id="ARBA00023136"/>
    </source>
</evidence>
<keyword evidence="2" id="KW-0433">Leucine-rich repeat</keyword>
<dbReference type="Proteomes" id="UP001153636">
    <property type="component" value="Chromosome 18"/>
</dbReference>
<evidence type="ECO:0000256" key="8">
    <source>
        <dbReference type="SAM" id="SignalP"/>
    </source>
</evidence>
<accession>A0A9P0CKI1</accession>
<dbReference type="GO" id="GO:0007409">
    <property type="term" value="P:axonogenesis"/>
    <property type="evidence" value="ECO:0007669"/>
    <property type="project" value="TreeGrafter"/>
</dbReference>
<dbReference type="PANTHER" id="PTHR45773:SF10">
    <property type="match status" value="1"/>
</dbReference>
<dbReference type="InterPro" id="IPR032675">
    <property type="entry name" value="LRR_dom_sf"/>
</dbReference>
<dbReference type="GO" id="GO:0016020">
    <property type="term" value="C:membrane"/>
    <property type="evidence" value="ECO:0007669"/>
    <property type="project" value="UniProtKB-SubCell"/>
</dbReference>
<evidence type="ECO:0000256" key="3">
    <source>
        <dbReference type="ARBA" id="ARBA00022692"/>
    </source>
</evidence>